<gene>
    <name evidence="1" type="ORF">BN890_19230</name>
</gene>
<evidence type="ECO:0000313" key="1">
    <source>
        <dbReference type="EMBL" id="CDM04348.1"/>
    </source>
</evidence>
<reference evidence="1 2" key="1">
    <citation type="submission" date="2013-12" db="EMBL/GenBank/DDBJ databases">
        <title>Improved hybrid genome assemblies of Bacteroides xylanisolvens SD CC 1b and Bacteroides xylanisolvens SD CC 2a using Illumina and 454 Sequencing.</title>
        <authorList>
            <person name="Ramaraj T."/>
            <person name="Sundararajan A."/>
            <person name="Mudge J."/>
            <person name="Schilkey F.D."/>
            <person name="Delvecchio V."/>
            <person name="Donlon M."/>
            <person name="Ziemer C."/>
        </authorList>
    </citation>
    <scope>NUCLEOTIDE SEQUENCE [LARGE SCALE GENOMIC DNA]</scope>
</reference>
<dbReference type="Proteomes" id="UP000019380">
    <property type="component" value="Unassembled WGS sequence"/>
</dbReference>
<organism evidence="1 2">
    <name type="scientific">Bacteroides xylanisolvens SD CC 1b</name>
    <dbReference type="NCBI Taxonomy" id="702447"/>
    <lineage>
        <taxon>Bacteria</taxon>
        <taxon>Pseudomonadati</taxon>
        <taxon>Bacteroidota</taxon>
        <taxon>Bacteroidia</taxon>
        <taxon>Bacteroidales</taxon>
        <taxon>Bacteroidaceae</taxon>
        <taxon>Bacteroides</taxon>
    </lineage>
</organism>
<comment type="caution">
    <text evidence="1">The sequence shown here is derived from an EMBL/GenBank/DDBJ whole genome shotgun (WGS) entry which is preliminary data.</text>
</comment>
<protein>
    <submittedName>
        <fullName evidence="1">Uncharacterized protein</fullName>
    </submittedName>
</protein>
<sequence>MLECYTERNRKKADFTILLSFCTQFANVNLTSGYLCDRK</sequence>
<dbReference type="AlphaFoldDB" id="W6P3Q0"/>
<name>W6P3Q0_9BACE</name>
<accession>W6P3Q0</accession>
<dbReference type="EMBL" id="CBXG010000020">
    <property type="protein sequence ID" value="CDM04348.1"/>
    <property type="molecule type" value="Genomic_DNA"/>
</dbReference>
<evidence type="ECO:0000313" key="2">
    <source>
        <dbReference type="Proteomes" id="UP000019380"/>
    </source>
</evidence>
<proteinExistence type="predicted"/>